<dbReference type="EMBL" id="BSRA01000001">
    <property type="protein sequence ID" value="GLV12421.1"/>
    <property type="molecule type" value="Genomic_DNA"/>
</dbReference>
<evidence type="ECO:0000313" key="2">
    <source>
        <dbReference type="EMBL" id="SDW32042.1"/>
    </source>
</evidence>
<dbReference type="Pfam" id="PF14035">
    <property type="entry name" value="YlzJ"/>
    <property type="match status" value="1"/>
</dbReference>
<evidence type="ECO:0000313" key="1">
    <source>
        <dbReference type="EMBL" id="GLV12421.1"/>
    </source>
</evidence>
<proteinExistence type="predicted"/>
<dbReference type="InterPro" id="IPR025619">
    <property type="entry name" value="YlzJ"/>
</dbReference>
<reference evidence="1" key="3">
    <citation type="submission" date="2023-02" db="EMBL/GenBank/DDBJ databases">
        <title>Proposal of a novel subspecies: Alicyclobacillus hesperidum subspecies aegle.</title>
        <authorList>
            <person name="Goto K."/>
            <person name="Fujii T."/>
            <person name="Yasui K."/>
            <person name="Mochida K."/>
            <person name="Kato-Tanaka Y."/>
            <person name="Morohoshi S."/>
            <person name="An S.Y."/>
            <person name="Kasai H."/>
            <person name="Yokota A."/>
        </authorList>
    </citation>
    <scope>NUCLEOTIDE SEQUENCE</scope>
    <source>
        <strain evidence="1">DSM 12766</strain>
    </source>
</reference>
<dbReference type="AlphaFoldDB" id="A0A1H2SKC7"/>
<dbReference type="Proteomes" id="UP001157137">
    <property type="component" value="Unassembled WGS sequence"/>
</dbReference>
<evidence type="ECO:0000313" key="3">
    <source>
        <dbReference type="Proteomes" id="UP000182589"/>
    </source>
</evidence>
<dbReference type="EMBL" id="FNOJ01000004">
    <property type="protein sequence ID" value="SDW32042.1"/>
    <property type="molecule type" value="Genomic_DNA"/>
</dbReference>
<reference evidence="2" key="2">
    <citation type="submission" date="2016-10" db="EMBL/GenBank/DDBJ databases">
        <authorList>
            <person name="de Groot N.N."/>
        </authorList>
    </citation>
    <scope>NUCLEOTIDE SEQUENCE [LARGE SCALE GENOMIC DNA]</scope>
    <source>
        <strain evidence="2">DSM 12489</strain>
    </source>
</reference>
<gene>
    <name evidence="1" type="ORF">Heshes_01050</name>
    <name evidence="2" type="ORF">SAMN04489725_104108</name>
</gene>
<reference evidence="3" key="1">
    <citation type="submission" date="2016-10" db="EMBL/GenBank/DDBJ databases">
        <authorList>
            <person name="Varghese N."/>
        </authorList>
    </citation>
    <scope>NUCLEOTIDE SEQUENCE [LARGE SCALE GENOMIC DNA]</scope>
    <source>
        <strain evidence="3">DSM 12489</strain>
    </source>
</reference>
<keyword evidence="3" id="KW-1185">Reference proteome</keyword>
<dbReference type="RefSeq" id="WP_006447713.1">
    <property type="nucleotide sequence ID" value="NZ_BSRA01000001.1"/>
</dbReference>
<dbReference type="Proteomes" id="UP000182589">
    <property type="component" value="Unassembled WGS sequence"/>
</dbReference>
<sequence>MHWTTLSDAEIFAGWNEPPKVSYEEAVVGQARLIIARQSNGKAVIERLISPYASDYLRPDWQPGMPFYG</sequence>
<organism evidence="2 3">
    <name type="scientific">Alicyclobacillus hesperidum</name>
    <dbReference type="NCBI Taxonomy" id="89784"/>
    <lineage>
        <taxon>Bacteria</taxon>
        <taxon>Bacillati</taxon>
        <taxon>Bacillota</taxon>
        <taxon>Bacilli</taxon>
        <taxon>Bacillales</taxon>
        <taxon>Alicyclobacillaceae</taxon>
        <taxon>Alicyclobacillus</taxon>
    </lineage>
</organism>
<accession>A0A1H2SKC7</accession>
<protein>
    <submittedName>
        <fullName evidence="2">YlzJ-like protein</fullName>
    </submittedName>
</protein>
<name>A0A1H2SKC7_9BACL</name>
<dbReference type="STRING" id="89784.SAMN04489725_104108"/>